<proteinExistence type="predicted"/>
<protein>
    <recommendedName>
        <fullName evidence="1">Tf2-1-like SH3-like domain-containing protein</fullName>
    </recommendedName>
</protein>
<keyword evidence="3" id="KW-1185">Reference proteome</keyword>
<evidence type="ECO:0000259" key="1">
    <source>
        <dbReference type="Pfam" id="PF24626"/>
    </source>
</evidence>
<dbReference type="InterPro" id="IPR056924">
    <property type="entry name" value="SH3_Tf2-1"/>
</dbReference>
<sequence>VHQYVHEQLEKSQAKYKARHDKHRTDHKFKVGDSVWLHINKERLTGEGKKLKPIRYGLFQILEKIGNNTFRLDLPPYMQIYSVVNVENLRLYELPMIVDHDDSNIMPSIDDFSPEYLDELQEDIILDRK</sequence>
<evidence type="ECO:0000313" key="3">
    <source>
        <dbReference type="Proteomes" id="UP000824469"/>
    </source>
</evidence>
<dbReference type="AlphaFoldDB" id="A0AA38FTA3"/>
<evidence type="ECO:0000313" key="2">
    <source>
        <dbReference type="EMBL" id="KAH9308428.1"/>
    </source>
</evidence>
<comment type="caution">
    <text evidence="2">The sequence shown here is derived from an EMBL/GenBank/DDBJ whole genome shotgun (WGS) entry which is preliminary data.</text>
</comment>
<organism evidence="2 3">
    <name type="scientific">Taxus chinensis</name>
    <name type="common">Chinese yew</name>
    <name type="synonym">Taxus wallichiana var. chinensis</name>
    <dbReference type="NCBI Taxonomy" id="29808"/>
    <lineage>
        <taxon>Eukaryota</taxon>
        <taxon>Viridiplantae</taxon>
        <taxon>Streptophyta</taxon>
        <taxon>Embryophyta</taxon>
        <taxon>Tracheophyta</taxon>
        <taxon>Spermatophyta</taxon>
        <taxon>Pinopsida</taxon>
        <taxon>Pinidae</taxon>
        <taxon>Conifers II</taxon>
        <taxon>Cupressales</taxon>
        <taxon>Taxaceae</taxon>
        <taxon>Taxus</taxon>
    </lineage>
</organism>
<feature type="non-terminal residue" evidence="2">
    <location>
        <position position="129"/>
    </location>
</feature>
<dbReference type="Pfam" id="PF24626">
    <property type="entry name" value="SH3_Tf2-1"/>
    <property type="match status" value="1"/>
</dbReference>
<name>A0AA38FTA3_TAXCH</name>
<accession>A0AA38FTA3</accession>
<dbReference type="EMBL" id="JAHRHJ020000007">
    <property type="protein sequence ID" value="KAH9308428.1"/>
    <property type="molecule type" value="Genomic_DNA"/>
</dbReference>
<dbReference type="Proteomes" id="UP000824469">
    <property type="component" value="Unassembled WGS sequence"/>
</dbReference>
<gene>
    <name evidence="2" type="ORF">KI387_036339</name>
</gene>
<feature type="domain" description="Tf2-1-like SH3-like" evidence="1">
    <location>
        <begin position="32"/>
        <end position="92"/>
    </location>
</feature>
<feature type="non-terminal residue" evidence="2">
    <location>
        <position position="1"/>
    </location>
</feature>
<reference evidence="2 3" key="1">
    <citation type="journal article" date="2021" name="Nat. Plants">
        <title>The Taxus genome provides insights into paclitaxel biosynthesis.</title>
        <authorList>
            <person name="Xiong X."/>
            <person name="Gou J."/>
            <person name="Liao Q."/>
            <person name="Li Y."/>
            <person name="Zhou Q."/>
            <person name="Bi G."/>
            <person name="Li C."/>
            <person name="Du R."/>
            <person name="Wang X."/>
            <person name="Sun T."/>
            <person name="Guo L."/>
            <person name="Liang H."/>
            <person name="Lu P."/>
            <person name="Wu Y."/>
            <person name="Zhang Z."/>
            <person name="Ro D.K."/>
            <person name="Shang Y."/>
            <person name="Huang S."/>
            <person name="Yan J."/>
        </authorList>
    </citation>
    <scope>NUCLEOTIDE SEQUENCE [LARGE SCALE GENOMIC DNA]</scope>
    <source>
        <strain evidence="2">Ta-2019</strain>
    </source>
</reference>